<name>A0A0B2PXS7_GLYSO</name>
<proteinExistence type="predicted"/>
<dbReference type="EMBL" id="KN663063">
    <property type="protein sequence ID" value="KHN12509.1"/>
    <property type="molecule type" value="Genomic_DNA"/>
</dbReference>
<gene>
    <name evidence="1" type="ORF">glysoja_046253</name>
</gene>
<accession>A0A0B2PXS7</accession>
<dbReference type="AlphaFoldDB" id="A0A0B2PXS7"/>
<protein>
    <submittedName>
        <fullName evidence="1">Uncharacterized protein</fullName>
    </submittedName>
</protein>
<organism evidence="1">
    <name type="scientific">Glycine soja</name>
    <name type="common">Wild soybean</name>
    <dbReference type="NCBI Taxonomy" id="3848"/>
    <lineage>
        <taxon>Eukaryota</taxon>
        <taxon>Viridiplantae</taxon>
        <taxon>Streptophyta</taxon>
        <taxon>Embryophyta</taxon>
        <taxon>Tracheophyta</taxon>
        <taxon>Spermatophyta</taxon>
        <taxon>Magnoliopsida</taxon>
        <taxon>eudicotyledons</taxon>
        <taxon>Gunneridae</taxon>
        <taxon>Pentapetalae</taxon>
        <taxon>rosids</taxon>
        <taxon>fabids</taxon>
        <taxon>Fabales</taxon>
        <taxon>Fabaceae</taxon>
        <taxon>Papilionoideae</taxon>
        <taxon>50 kb inversion clade</taxon>
        <taxon>NPAAA clade</taxon>
        <taxon>indigoferoid/millettioid clade</taxon>
        <taxon>Phaseoleae</taxon>
        <taxon>Glycine</taxon>
        <taxon>Glycine subgen. Soja</taxon>
    </lineage>
</organism>
<evidence type="ECO:0000313" key="1">
    <source>
        <dbReference type="EMBL" id="KHN12509.1"/>
    </source>
</evidence>
<sequence>MQISTKPAHLPRSCVYDFSLLTLSLFFLEAELFKSLLFCLPLFLLVGPFAPPSITGTDVRVDRGEVVQSFYEHNDIKGAINALRKLPDQYVHIFRHSSLGIMNSEDSVAL</sequence>
<dbReference type="Proteomes" id="UP000053555">
    <property type="component" value="Unassembled WGS sequence"/>
</dbReference>
<reference evidence="1" key="1">
    <citation type="submission" date="2014-07" db="EMBL/GenBank/DDBJ databases">
        <title>Identification of a novel salt tolerance gene in wild soybean by whole-genome sequencing.</title>
        <authorList>
            <person name="Lam H.-M."/>
            <person name="Qi X."/>
            <person name="Li M.-W."/>
            <person name="Liu X."/>
            <person name="Xie M."/>
            <person name="Ni M."/>
            <person name="Xu X."/>
        </authorList>
    </citation>
    <scope>NUCLEOTIDE SEQUENCE [LARGE SCALE GENOMIC DNA]</scope>
    <source>
        <tissue evidence="1">Root</tissue>
    </source>
</reference>